<dbReference type="EMBL" id="JABAFX010000026">
    <property type="protein sequence ID" value="NME57810.1"/>
    <property type="molecule type" value="Genomic_DNA"/>
</dbReference>
<evidence type="ECO:0000256" key="3">
    <source>
        <dbReference type="ARBA" id="ARBA00022737"/>
    </source>
</evidence>
<dbReference type="Gene3D" id="2.10.270.10">
    <property type="entry name" value="Cholin Binding"/>
    <property type="match status" value="4"/>
</dbReference>
<name>A0A848CNU4_9FIRM</name>
<evidence type="ECO:0000256" key="2">
    <source>
        <dbReference type="ARBA" id="ARBA00022679"/>
    </source>
</evidence>
<dbReference type="PANTHER" id="PTHR30582">
    <property type="entry name" value="L,D-TRANSPEPTIDASE"/>
    <property type="match status" value="1"/>
</dbReference>
<dbReference type="GO" id="GO:0008360">
    <property type="term" value="P:regulation of cell shape"/>
    <property type="evidence" value="ECO:0007669"/>
    <property type="project" value="UniProtKB-UniRule"/>
</dbReference>
<dbReference type="Proteomes" id="UP000580130">
    <property type="component" value="Unassembled WGS sequence"/>
</dbReference>
<feature type="chain" id="PRO_5032411822" evidence="10">
    <location>
        <begin position="32"/>
        <end position="635"/>
    </location>
</feature>
<dbReference type="Pfam" id="PF19127">
    <property type="entry name" value="Choline_bind_3"/>
    <property type="match status" value="2"/>
</dbReference>
<dbReference type="UniPathway" id="UPA00219"/>
<evidence type="ECO:0000313" key="12">
    <source>
        <dbReference type="EMBL" id="NME57810.1"/>
    </source>
</evidence>
<dbReference type="Pfam" id="PF01473">
    <property type="entry name" value="Choline_bind_1"/>
    <property type="match status" value="10"/>
</dbReference>
<evidence type="ECO:0000313" key="13">
    <source>
        <dbReference type="Proteomes" id="UP000580130"/>
    </source>
</evidence>
<organism evidence="12 13">
    <name type="scientific">Dorea formicigenerans</name>
    <dbReference type="NCBI Taxonomy" id="39486"/>
    <lineage>
        <taxon>Bacteria</taxon>
        <taxon>Bacillati</taxon>
        <taxon>Bacillota</taxon>
        <taxon>Clostridia</taxon>
        <taxon>Lachnospirales</taxon>
        <taxon>Lachnospiraceae</taxon>
        <taxon>Dorea</taxon>
    </lineage>
</organism>
<evidence type="ECO:0000256" key="10">
    <source>
        <dbReference type="SAM" id="SignalP"/>
    </source>
</evidence>
<dbReference type="InterPro" id="IPR038063">
    <property type="entry name" value="Transpep_catalytic_dom"/>
</dbReference>
<feature type="active site" description="Proton donor/acceptor" evidence="8">
    <location>
        <position position="587"/>
    </location>
</feature>
<feature type="signal peptide" evidence="10">
    <location>
        <begin position="1"/>
        <end position="31"/>
    </location>
</feature>
<feature type="region of interest" description="Disordered" evidence="9">
    <location>
        <begin position="32"/>
        <end position="99"/>
    </location>
</feature>
<dbReference type="PROSITE" id="PS52029">
    <property type="entry name" value="LD_TPASE"/>
    <property type="match status" value="1"/>
</dbReference>
<dbReference type="PROSITE" id="PS51170">
    <property type="entry name" value="CW"/>
    <property type="match status" value="4"/>
</dbReference>
<keyword evidence="2" id="KW-0808">Transferase</keyword>
<feature type="repeat" description="Cell wall-binding" evidence="7">
    <location>
        <begin position="320"/>
        <end position="339"/>
    </location>
</feature>
<keyword evidence="6 8" id="KW-0961">Cell wall biogenesis/degradation</keyword>
<dbReference type="SUPFAM" id="SSF141523">
    <property type="entry name" value="L,D-transpeptidase catalytic domain-like"/>
    <property type="match status" value="1"/>
</dbReference>
<feature type="repeat" description="Cell wall-binding" evidence="7">
    <location>
        <begin position="430"/>
        <end position="449"/>
    </location>
</feature>
<keyword evidence="3" id="KW-0677">Repeat</keyword>
<dbReference type="InterPro" id="IPR005490">
    <property type="entry name" value="LD_TPept_cat_dom"/>
</dbReference>
<evidence type="ECO:0000256" key="1">
    <source>
        <dbReference type="ARBA" id="ARBA00004752"/>
    </source>
</evidence>
<proteinExistence type="predicted"/>
<dbReference type="RefSeq" id="WP_168933954.1">
    <property type="nucleotide sequence ID" value="NZ_JABAFX010000026.1"/>
</dbReference>
<feature type="active site" description="Nucleophile" evidence="8">
    <location>
        <position position="611"/>
    </location>
</feature>
<dbReference type="GO" id="GO:0016740">
    <property type="term" value="F:transferase activity"/>
    <property type="evidence" value="ECO:0007669"/>
    <property type="project" value="UniProtKB-KW"/>
</dbReference>
<reference evidence="12 13" key="1">
    <citation type="submission" date="2020-04" db="EMBL/GenBank/DDBJ databases">
        <authorList>
            <person name="Hitch T.C.A."/>
            <person name="Wylensek D."/>
            <person name="Clavel T."/>
        </authorList>
    </citation>
    <scope>NUCLEOTIDE SEQUENCE [LARGE SCALE GENOMIC DNA]</scope>
    <source>
        <strain evidence="12 13">BSM-383-APC-5F</strain>
    </source>
</reference>
<evidence type="ECO:0000259" key="11">
    <source>
        <dbReference type="PROSITE" id="PS52029"/>
    </source>
</evidence>
<gene>
    <name evidence="12" type="ORF">HF855_10390</name>
</gene>
<sequence length="635" mass="72447">MRKRKILKKVALFLALAVALNTSSLSVRALAEENDEEVQKISAEQPDEQIMDGQEQEKVEEPDQNENQTVVLEGETQKPDEGEGELEDGNKDKVIPETSTPGWYQEEENWYYYDADGNRASGWRYIGNCWYYLNGEDEQKPGVMSADTFQVIAGKTYAFSASGVMQKGWIHEAEGWYYAKSDGTFADGWEYINESWYYFDEANEEFPYLMVENTRKTINSADYYFSNSGAMKKNCWIHEAEGWYYALSSGVLVSGWKYVNGTWYFFDGDNAEHPYLMISDCKKEINGAEYFFDESGAMKKNCWISEPEGWYYVLSNGAKVTGWVKVGTKWYYFDPDNIDYPGLMISGTEKTIAGVDYIFEANGSMRAGWYKVDDDWYYYGETSGQICSGWQNVGGYWYYLDPVNGNKAFLGGWKVVNGAWYYFNLGGAMATNWLYVGGNWYYLAGDGSMRTGWQWIDNNWYYFYYENDSHGGSHGAMARARSIDGWQLQTDGSMVSGKQAEMLAKAQAYTSNTNYLILVDRAACKVSIFAGSFGAWNNIKYWDCAPGKASTPTVSGTFTVQGKGYYFDSGSARCYWYTQFYGNYLFHSVLYSKYNGSLMDGRVGIPLSHGCVRLQIDNAKWIYDNIPRGTKVVIY</sequence>
<evidence type="ECO:0000256" key="5">
    <source>
        <dbReference type="ARBA" id="ARBA00022984"/>
    </source>
</evidence>
<keyword evidence="4 8" id="KW-0133">Cell shape</keyword>
<dbReference type="Pfam" id="PF03734">
    <property type="entry name" value="YkuD"/>
    <property type="match status" value="1"/>
</dbReference>
<dbReference type="Gene3D" id="2.40.440.10">
    <property type="entry name" value="L,D-transpeptidase catalytic domain-like"/>
    <property type="match status" value="1"/>
</dbReference>
<accession>A0A848CNU4</accession>
<dbReference type="CDD" id="cd16913">
    <property type="entry name" value="YkuD_like"/>
    <property type="match status" value="1"/>
</dbReference>
<dbReference type="SUPFAM" id="SSF69360">
    <property type="entry name" value="Cell wall binding repeat"/>
    <property type="match status" value="2"/>
</dbReference>
<dbReference type="PANTHER" id="PTHR30582:SF2">
    <property type="entry name" value="L,D-TRANSPEPTIDASE YCIB-RELATED"/>
    <property type="match status" value="1"/>
</dbReference>
<keyword evidence="5 8" id="KW-0573">Peptidoglycan synthesis</keyword>
<dbReference type="InterPro" id="IPR018337">
    <property type="entry name" value="Cell_wall/Cho-bd_repeat"/>
</dbReference>
<keyword evidence="10" id="KW-0732">Signal</keyword>
<dbReference type="AlphaFoldDB" id="A0A848CNU4"/>
<dbReference type="InterPro" id="IPR050979">
    <property type="entry name" value="LD-transpeptidase"/>
</dbReference>
<evidence type="ECO:0000256" key="8">
    <source>
        <dbReference type="PROSITE-ProRule" id="PRU01373"/>
    </source>
</evidence>
<feature type="repeat" description="Cell wall-binding" evidence="7">
    <location>
        <begin position="410"/>
        <end position="429"/>
    </location>
</feature>
<dbReference type="GO" id="GO:0018104">
    <property type="term" value="P:peptidoglycan-protein cross-linking"/>
    <property type="evidence" value="ECO:0007669"/>
    <property type="project" value="TreeGrafter"/>
</dbReference>
<protein>
    <submittedName>
        <fullName evidence="12">L,D-transpeptidase family protein</fullName>
    </submittedName>
</protein>
<dbReference type="GO" id="GO:0071972">
    <property type="term" value="F:peptidoglycan L,D-transpeptidase activity"/>
    <property type="evidence" value="ECO:0007669"/>
    <property type="project" value="TreeGrafter"/>
</dbReference>
<feature type="domain" description="L,D-TPase catalytic" evidence="11">
    <location>
        <begin position="515"/>
        <end position="635"/>
    </location>
</feature>
<evidence type="ECO:0000256" key="7">
    <source>
        <dbReference type="PROSITE-ProRule" id="PRU00591"/>
    </source>
</evidence>
<evidence type="ECO:0000256" key="6">
    <source>
        <dbReference type="ARBA" id="ARBA00023316"/>
    </source>
</evidence>
<dbReference type="GO" id="GO:0071555">
    <property type="term" value="P:cell wall organization"/>
    <property type="evidence" value="ECO:0007669"/>
    <property type="project" value="UniProtKB-UniRule"/>
</dbReference>
<comment type="pathway">
    <text evidence="1 8">Cell wall biogenesis; peptidoglycan biosynthesis.</text>
</comment>
<feature type="repeat" description="Cell wall-binding" evidence="7">
    <location>
        <begin position="253"/>
        <end position="272"/>
    </location>
</feature>
<dbReference type="GO" id="GO:0005576">
    <property type="term" value="C:extracellular region"/>
    <property type="evidence" value="ECO:0007669"/>
    <property type="project" value="TreeGrafter"/>
</dbReference>
<comment type="caution">
    <text evidence="12">The sequence shown here is derived from an EMBL/GenBank/DDBJ whole genome shotgun (WGS) entry which is preliminary data.</text>
</comment>
<evidence type="ECO:0000256" key="4">
    <source>
        <dbReference type="ARBA" id="ARBA00022960"/>
    </source>
</evidence>
<evidence type="ECO:0000256" key="9">
    <source>
        <dbReference type="SAM" id="MobiDB-lite"/>
    </source>
</evidence>
<dbReference type="Gene3D" id="2.10.270.20">
    <property type="match status" value="1"/>
</dbReference>